<dbReference type="InterPro" id="IPR029487">
    <property type="entry name" value="NEL_dom"/>
</dbReference>
<evidence type="ECO:0000259" key="7">
    <source>
        <dbReference type="PROSITE" id="PS52053"/>
    </source>
</evidence>
<reference evidence="8 9" key="1">
    <citation type="journal article" date="2019" name="Syst. Appl. Microbiol.">
        <title>New species of pathogenic Pseudomonas isolated from citrus in Tunisia: Proposal of Pseudomonas kairouanensis sp. nov. and Pseudomonas nabeulensis sp. nov.</title>
        <authorList>
            <person name="Oueslati M."/>
            <person name="Mulet M."/>
            <person name="Gomila M."/>
            <person name="Berge O."/>
            <person name="Hajlaoui M.R."/>
            <person name="Lalucat J."/>
            <person name="Sadfi-Zouaoui N."/>
            <person name="Garcia-Valdes E."/>
        </authorList>
    </citation>
    <scope>NUCLEOTIDE SEQUENCE [LARGE SCALE GENOMIC DNA]</scope>
    <source>
        <strain evidence="8 9">KC12</strain>
    </source>
</reference>
<feature type="active site" description="Glycyl thioester intermediate" evidence="6">
    <location>
        <position position="1408"/>
    </location>
</feature>
<dbReference type="Proteomes" id="UP000297391">
    <property type="component" value="Unassembled WGS sequence"/>
</dbReference>
<dbReference type="GO" id="GO:0016567">
    <property type="term" value="P:protein ubiquitination"/>
    <property type="evidence" value="ECO:0007669"/>
    <property type="project" value="InterPro"/>
</dbReference>
<keyword evidence="4" id="KW-0677">Repeat</keyword>
<keyword evidence="6" id="KW-0833">Ubl conjugation pathway</keyword>
<dbReference type="InterPro" id="IPR001611">
    <property type="entry name" value="Leu-rich_rpt"/>
</dbReference>
<keyword evidence="6" id="KW-0832">Ubl conjugation</keyword>
<dbReference type="EMBL" id="QUZU01000014">
    <property type="protein sequence ID" value="TFY88936.1"/>
    <property type="molecule type" value="Genomic_DNA"/>
</dbReference>
<name>A0A4Z0AQ41_9PSED</name>
<dbReference type="InterPro" id="IPR050216">
    <property type="entry name" value="LRR_domain-containing"/>
</dbReference>
<dbReference type="PANTHER" id="PTHR48051">
    <property type="match status" value="1"/>
</dbReference>
<dbReference type="PANTHER" id="PTHR48051:SF54">
    <property type="entry name" value="LEUCINE-RICH REPEAT-CONTAINING PROTEIN"/>
    <property type="match status" value="1"/>
</dbReference>
<keyword evidence="6" id="KW-0808">Transferase</keyword>
<dbReference type="InterPro" id="IPR046673">
    <property type="entry name" value="ToxA_N"/>
</dbReference>
<dbReference type="Gene3D" id="1.20.58.360">
    <property type="entry name" value="Shigella T3SS effector IpaH defines"/>
    <property type="match status" value="1"/>
</dbReference>
<keyword evidence="6" id="KW-1035">Host cytoplasm</keyword>
<dbReference type="GO" id="GO:0061630">
    <property type="term" value="F:ubiquitin protein ligase activity"/>
    <property type="evidence" value="ECO:0007669"/>
    <property type="project" value="UniProtKB-EC"/>
</dbReference>
<dbReference type="Pfam" id="PF13855">
    <property type="entry name" value="LRR_8"/>
    <property type="match status" value="1"/>
</dbReference>
<dbReference type="Pfam" id="PF14496">
    <property type="entry name" value="NEL"/>
    <property type="match status" value="1"/>
</dbReference>
<keyword evidence="9" id="KW-1185">Reference proteome</keyword>
<dbReference type="Pfam" id="PF20178">
    <property type="entry name" value="ToxA_N"/>
    <property type="match status" value="1"/>
</dbReference>
<dbReference type="InterPro" id="IPR032675">
    <property type="entry name" value="LRR_dom_sf"/>
</dbReference>
<protein>
    <recommendedName>
        <fullName evidence="2">RING-type E3 ubiquitin transferase</fullName>
        <ecNumber evidence="2">2.3.2.27</ecNumber>
    </recommendedName>
</protein>
<proteinExistence type="inferred from homology"/>
<feature type="domain" description="NEL" evidence="7">
    <location>
        <begin position="1321"/>
        <end position="1610"/>
    </location>
</feature>
<dbReference type="OrthoDB" id="1467561at2"/>
<keyword evidence="6" id="KW-0964">Secreted</keyword>
<comment type="similarity">
    <text evidence="6">Belongs to the LRR-containing bacterial E3 ligase family.</text>
</comment>
<accession>A0A4Z0AQ41</accession>
<evidence type="ECO:0000256" key="4">
    <source>
        <dbReference type="ARBA" id="ARBA00022737"/>
    </source>
</evidence>
<keyword evidence="5" id="KW-0843">Virulence</keyword>
<dbReference type="SMART" id="SM00369">
    <property type="entry name" value="LRR_TYP"/>
    <property type="match status" value="4"/>
</dbReference>
<evidence type="ECO:0000256" key="6">
    <source>
        <dbReference type="PROSITE-ProRule" id="PRU01398"/>
    </source>
</evidence>
<comment type="catalytic activity">
    <reaction evidence="1">
        <text>S-ubiquitinyl-[E2 ubiquitin-conjugating enzyme]-L-cysteine + [acceptor protein]-L-lysine = [E2 ubiquitin-conjugating enzyme]-L-cysteine + N(6)-ubiquitinyl-[acceptor protein]-L-lysine.</text>
        <dbReference type="EC" id="2.3.2.27"/>
    </reaction>
</comment>
<comment type="PTM">
    <text evidence="6">Ubiquitinated in the presence of host E1 ubiquitin-activating enzyme, E2 ubiquitin-conjugating enzyme and ubiquitin.</text>
</comment>
<dbReference type="Gene3D" id="3.80.10.10">
    <property type="entry name" value="Ribonuclease Inhibitor"/>
    <property type="match status" value="1"/>
</dbReference>
<evidence type="ECO:0000256" key="1">
    <source>
        <dbReference type="ARBA" id="ARBA00000900"/>
    </source>
</evidence>
<evidence type="ECO:0000313" key="8">
    <source>
        <dbReference type="EMBL" id="TFY88936.1"/>
    </source>
</evidence>
<evidence type="ECO:0000313" key="9">
    <source>
        <dbReference type="Proteomes" id="UP000297391"/>
    </source>
</evidence>
<gene>
    <name evidence="8" type="ORF">DYL59_13625</name>
</gene>
<dbReference type="GO" id="GO:0005576">
    <property type="term" value="C:extracellular region"/>
    <property type="evidence" value="ECO:0007669"/>
    <property type="project" value="UniProtKB-UniRule"/>
</dbReference>
<dbReference type="PROSITE" id="PS51450">
    <property type="entry name" value="LRR"/>
    <property type="match status" value="1"/>
</dbReference>
<dbReference type="GO" id="GO:0005737">
    <property type="term" value="C:cytoplasm"/>
    <property type="evidence" value="ECO:0007669"/>
    <property type="project" value="TreeGrafter"/>
</dbReference>
<evidence type="ECO:0000256" key="3">
    <source>
        <dbReference type="ARBA" id="ARBA00022614"/>
    </source>
</evidence>
<sequence length="1610" mass="180871">MTENRNLDEVTDPVTEDERLTVLLDKTGDLDKARVLHQTLPPWLVDAKPATLADLQQAHRDSQQPRLQVKALLAHIQPLHEFCAERLHAFLLSKGVAEVDVVHDQLEVPTGHITSVTPDLVGTMIETSTWHKRSLVEAAMLNFDLAQTRRGGMSSSAVIRSAVTHKPLPGLSVQQFVNYCRELDLGAAYQRHLCEVFGVGRLGEAAEAADLSYNTAAVNIGLSKALDMQIDLHIACAKEDVSAATAVRLLKMLKADRPASELAFLAPSEKPLIWQGLNIDEACLWGTLVVSSDDPGTLGTGSFLVYMPNEPFRPWYEYETLEDFKTYLRLKLQMAPYRRFFQGGLDEYDRLGFLQRFDQRKQLGRIEPVPVKGSFSDFYFKACTGKIQRDTLALAVPTALVDEQADQERWMAYLEAGLDVLNVAAFFVPVLGQLMVGVAVGQILGEVFEGVEDWSHGDEAEALQHLINIGESLAAMVAFAAGGRIVGALKSGVVSTRFFDEVEAITRTDHRPALWRPRLAPYRQVLADGEPWVADSKGIVQAKGQSWINIGGAAYSIGFDPNIGRWRINHPRRLTAYRPPLDHNYRGGWKHAFERPEQWPDLTYNLVRLDPSLEALSLPQVRTIARITDTSVAKAQHLGMEHEGLPQRFQDCVVYFKQHRKVADLIGQLERGESPQAHTARTQMLAIPLMPGWPAGRFIEVLDDEYNLLESYPDLSPFDYEDLSVHITQSQLNEGRVIPTVLEALSDEERSGLLGETVTREEAQPLFTRRLLETLNARQQTLAQTLYEGLDGEAKGVLRALKDSHPQLSNRMGWELVSEAPEAQRQHLRTTHRVPLSLAERARNAWEHTQQDRALTGLYLPELAVPATQRIALGAMQQLSGWPSDLLLQLRQQSERGVLLAEAGPPSASTQRTLVQTPEGFQAFDETSQPLAPVKGGPYGFYQAVLDALPARQRATLKLQGDWAPQQLLGRLRDHTYEQRYRVASYMRPERPPVDAPAIPCVQAAPPELSALPSALMRKLRKLFPLLDDVQRSGLIQSAKPDHLSQARAVEALEQQFAALHRALKIWRSDRSAFRPQRSPLWDYRLSRYQVAKALENGWRYMSDAIDHHAIRVPSLTLDGMLHTPLPTLPAQVSFEHVQLLSLRNMAQDDSVAYFLKHFKGLTNLNLAQNNVTRLPEVLAQMPQLEHLCLADNALQLTEYTRATLAQMRSLQVLNLSNNPLLNAPDVSRMFVLREVILRDCRLKEFPKGVSRLPYLENLDLRGNDIRALPEWLFEVPRSYAQAVNLRHNPLDARSLQLLHDYRVNHGVGMGYLEDDITRLTEQKARELWLADNRVADYADKDRTWGGLRDEPDSDGLFNLLAELGGTADASQVREDMTRRVWRVLDATSSDARLRQEIFERAATPLNCDDAAAVSFSNLEVLVEISQASRLAEGGQMSAAQLLRLARGLFRLDQLERLAYNHSLEHPSVDPLEVSLAFRTGLANRFELPGQPKHMRFANLGGVTTQNLRDAEAQVKTAELSPRLLNYLVELPFWAKYLKRTHAARFEALNAPSDERMNAVFEQSLVLDDASYREQTHSVMQEQKSVEKAEMIRLTQEALRQGDQGGCLRP</sequence>
<dbReference type="RefSeq" id="WP_135289651.1">
    <property type="nucleotide sequence ID" value="NZ_QUZU01000014.1"/>
</dbReference>
<dbReference type="SUPFAM" id="SSF52058">
    <property type="entry name" value="L domain-like"/>
    <property type="match status" value="1"/>
</dbReference>
<comment type="caution">
    <text evidence="8">The sequence shown here is derived from an EMBL/GenBank/DDBJ whole genome shotgun (WGS) entry which is preliminary data.</text>
</comment>
<evidence type="ECO:0000256" key="2">
    <source>
        <dbReference type="ARBA" id="ARBA00012483"/>
    </source>
</evidence>
<evidence type="ECO:0000256" key="5">
    <source>
        <dbReference type="ARBA" id="ARBA00023026"/>
    </source>
</evidence>
<keyword evidence="3" id="KW-0433">Leucine-rich repeat</keyword>
<organism evidence="8 9">
    <name type="scientific">Pseudomonas kairouanensis</name>
    <dbReference type="NCBI Taxonomy" id="2293832"/>
    <lineage>
        <taxon>Bacteria</taxon>
        <taxon>Pseudomonadati</taxon>
        <taxon>Pseudomonadota</taxon>
        <taxon>Gammaproteobacteria</taxon>
        <taxon>Pseudomonadales</taxon>
        <taxon>Pseudomonadaceae</taxon>
        <taxon>Pseudomonas</taxon>
    </lineage>
</organism>
<dbReference type="EC" id="2.3.2.27" evidence="2"/>
<dbReference type="InterPro" id="IPR003591">
    <property type="entry name" value="Leu-rich_rpt_typical-subtyp"/>
</dbReference>
<dbReference type="PROSITE" id="PS52053">
    <property type="entry name" value="NEL"/>
    <property type="match status" value="1"/>
</dbReference>